<dbReference type="GO" id="GO:0007160">
    <property type="term" value="P:cell-matrix adhesion"/>
    <property type="evidence" value="ECO:0007669"/>
    <property type="project" value="InterPro"/>
</dbReference>
<dbReference type="RefSeq" id="WP_207615918.1">
    <property type="nucleotide sequence ID" value="NZ_JAFNLL010000017.1"/>
</dbReference>
<dbReference type="Proteomes" id="UP000664164">
    <property type="component" value="Unassembled WGS sequence"/>
</dbReference>
<dbReference type="EMBL" id="JAFNLL010000017">
    <property type="protein sequence ID" value="MBO1268114.1"/>
    <property type="molecule type" value="Genomic_DNA"/>
</dbReference>
<feature type="domain" description="NIDO" evidence="2">
    <location>
        <begin position="77"/>
        <end position="121"/>
    </location>
</feature>
<accession>A0A939HF94</accession>
<dbReference type="Pfam" id="PF06119">
    <property type="entry name" value="NIDO"/>
    <property type="match status" value="1"/>
</dbReference>
<sequence>MGENTMLDRITGTISAVFLAAALAAQPLVAQAVMEPAEAIINAAECNANVLRANDDSSSASVQLPFGVNFYGSSFESLWVNNNGNVTFDGPLSTYTPFGLAGTSSKIIAPFFGDVDTRGAGSQPVGYGWGNTTYEATVRSASIG</sequence>
<feature type="chain" id="PRO_5039292544" description="NIDO domain-containing protein" evidence="1">
    <location>
        <begin position="31"/>
        <end position="144"/>
    </location>
</feature>
<dbReference type="AlphaFoldDB" id="A0A939HF94"/>
<evidence type="ECO:0000313" key="4">
    <source>
        <dbReference type="Proteomes" id="UP000664164"/>
    </source>
</evidence>
<dbReference type="InterPro" id="IPR003886">
    <property type="entry name" value="NIDO_dom"/>
</dbReference>
<evidence type="ECO:0000313" key="3">
    <source>
        <dbReference type="EMBL" id="MBO1268114.1"/>
    </source>
</evidence>
<keyword evidence="1" id="KW-0732">Signal</keyword>
<gene>
    <name evidence="3" type="ORF">J1902_09030</name>
</gene>
<reference evidence="3" key="1">
    <citation type="submission" date="2021-03" db="EMBL/GenBank/DDBJ databases">
        <title>A new species, PO-11, isolated from a karst cave deposit.</title>
        <authorList>
            <person name="Zhaoxiaoyong W."/>
        </authorList>
    </citation>
    <scope>NUCLEOTIDE SEQUENCE</scope>
    <source>
        <strain evidence="3">PO-11</strain>
    </source>
</reference>
<name>A0A939HF94_9MICC</name>
<evidence type="ECO:0000259" key="2">
    <source>
        <dbReference type="Pfam" id="PF06119"/>
    </source>
</evidence>
<proteinExistence type="predicted"/>
<feature type="signal peptide" evidence="1">
    <location>
        <begin position="1"/>
        <end position="30"/>
    </location>
</feature>
<protein>
    <recommendedName>
        <fullName evidence="2">NIDO domain-containing protein</fullName>
    </recommendedName>
</protein>
<evidence type="ECO:0000256" key="1">
    <source>
        <dbReference type="SAM" id="SignalP"/>
    </source>
</evidence>
<organism evidence="3 4">
    <name type="scientific">Arthrobacter cavernae</name>
    <dbReference type="NCBI Taxonomy" id="2817681"/>
    <lineage>
        <taxon>Bacteria</taxon>
        <taxon>Bacillati</taxon>
        <taxon>Actinomycetota</taxon>
        <taxon>Actinomycetes</taxon>
        <taxon>Micrococcales</taxon>
        <taxon>Micrococcaceae</taxon>
        <taxon>Arthrobacter</taxon>
    </lineage>
</organism>
<comment type="caution">
    <text evidence="3">The sequence shown here is derived from an EMBL/GenBank/DDBJ whole genome shotgun (WGS) entry which is preliminary data.</text>
</comment>
<keyword evidence="4" id="KW-1185">Reference proteome</keyword>